<name>A0A423UPY5_STRGL</name>
<sequence>MAERREDAHAAEDDDGCLRRVMAVPLGILYLLAGGLCYSALTIRPSGTWDEDAYAAITLFCFLAIVVSAIALVITAAPPAVRRAMGPRWLAPPLILVVIAATRWALGG</sequence>
<feature type="transmembrane region" description="Helical" evidence="1">
    <location>
        <begin position="89"/>
        <end position="106"/>
    </location>
</feature>
<keyword evidence="1" id="KW-0812">Transmembrane</keyword>
<feature type="transmembrane region" description="Helical" evidence="1">
    <location>
        <begin position="53"/>
        <end position="77"/>
    </location>
</feature>
<protein>
    <submittedName>
        <fullName evidence="2">Uncharacterized protein</fullName>
    </submittedName>
</protein>
<keyword evidence="1" id="KW-1133">Transmembrane helix</keyword>
<proteinExistence type="predicted"/>
<gene>
    <name evidence="2" type="ORF">D3105_33005</name>
</gene>
<dbReference type="EMBL" id="QWFA01000328">
    <property type="protein sequence ID" value="ROV64409.1"/>
    <property type="molecule type" value="Genomic_DNA"/>
</dbReference>
<dbReference type="Proteomes" id="UP000285596">
    <property type="component" value="Unassembled WGS sequence"/>
</dbReference>
<dbReference type="RefSeq" id="WP_118906503.1">
    <property type="nucleotide sequence ID" value="NZ_QWFA01000328.1"/>
</dbReference>
<organism evidence="2 3">
    <name type="scientific">Streptomyces globisporus</name>
    <dbReference type="NCBI Taxonomy" id="1908"/>
    <lineage>
        <taxon>Bacteria</taxon>
        <taxon>Bacillati</taxon>
        <taxon>Actinomycetota</taxon>
        <taxon>Actinomycetes</taxon>
        <taxon>Kitasatosporales</taxon>
        <taxon>Streptomycetaceae</taxon>
        <taxon>Streptomyces</taxon>
    </lineage>
</organism>
<evidence type="ECO:0000256" key="1">
    <source>
        <dbReference type="SAM" id="Phobius"/>
    </source>
</evidence>
<reference evidence="2 3" key="1">
    <citation type="submission" date="2018-08" db="EMBL/GenBank/DDBJ databases">
        <title>Streptomyces globisporus 1912-4Crt, whole genome shotgun sequence.</title>
        <authorList>
            <person name="Matselyukh B."/>
        </authorList>
    </citation>
    <scope>NUCLEOTIDE SEQUENCE [LARGE SCALE GENOMIC DNA]</scope>
    <source>
        <strain evidence="2 3">1912-4Crt</strain>
    </source>
</reference>
<evidence type="ECO:0000313" key="3">
    <source>
        <dbReference type="Proteomes" id="UP000285596"/>
    </source>
</evidence>
<accession>A0A423UPY5</accession>
<comment type="caution">
    <text evidence="2">The sequence shown here is derived from an EMBL/GenBank/DDBJ whole genome shotgun (WGS) entry which is preliminary data.</text>
</comment>
<keyword evidence="1" id="KW-0472">Membrane</keyword>
<evidence type="ECO:0000313" key="2">
    <source>
        <dbReference type="EMBL" id="ROV64409.1"/>
    </source>
</evidence>
<dbReference type="AlphaFoldDB" id="A0A423UPY5"/>
<feature type="transmembrane region" description="Helical" evidence="1">
    <location>
        <begin position="21"/>
        <end position="41"/>
    </location>
</feature>